<name>A0A0R0LSG7_9MICR</name>
<sequence length="60" mass="7409">NIFFYSSKLPSEPNFYKIFLSVFLCSFKFYYPYHFRELFLNQKFSKIIFFSQPLTIQQKS</sequence>
<accession>A0A0R0LSG7</accession>
<reference evidence="1 2" key="1">
    <citation type="submission" date="2015-07" db="EMBL/GenBank/DDBJ databases">
        <title>The genome of Pseudoloma neurophilia, a relevant intracellular parasite of the zebrafish.</title>
        <authorList>
            <person name="Ndikumana S."/>
            <person name="Pelin A."/>
            <person name="Sanders J."/>
            <person name="Corradi N."/>
        </authorList>
    </citation>
    <scope>NUCLEOTIDE SEQUENCE [LARGE SCALE GENOMIC DNA]</scope>
    <source>
        <strain evidence="1 2">MK1</strain>
    </source>
</reference>
<protein>
    <submittedName>
        <fullName evidence="1">Uncharacterized protein</fullName>
    </submittedName>
</protein>
<dbReference type="AlphaFoldDB" id="A0A0R0LSG7"/>
<comment type="caution">
    <text evidence="1">The sequence shown here is derived from an EMBL/GenBank/DDBJ whole genome shotgun (WGS) entry which is preliminary data.</text>
</comment>
<dbReference type="EMBL" id="LGUB01001067">
    <property type="protein sequence ID" value="KRH92266.1"/>
    <property type="molecule type" value="Genomic_DNA"/>
</dbReference>
<gene>
    <name evidence="1" type="ORF">M153_87440001031</name>
</gene>
<keyword evidence="2" id="KW-1185">Reference proteome</keyword>
<dbReference type="VEuPathDB" id="MicrosporidiaDB:M153_87440001031"/>
<proteinExistence type="predicted"/>
<dbReference type="Proteomes" id="UP000051530">
    <property type="component" value="Unassembled WGS sequence"/>
</dbReference>
<feature type="non-terminal residue" evidence="1">
    <location>
        <position position="1"/>
    </location>
</feature>
<organism evidence="1 2">
    <name type="scientific">Pseudoloma neurophilia</name>
    <dbReference type="NCBI Taxonomy" id="146866"/>
    <lineage>
        <taxon>Eukaryota</taxon>
        <taxon>Fungi</taxon>
        <taxon>Fungi incertae sedis</taxon>
        <taxon>Microsporidia</taxon>
        <taxon>Pseudoloma</taxon>
    </lineage>
</organism>
<evidence type="ECO:0000313" key="2">
    <source>
        <dbReference type="Proteomes" id="UP000051530"/>
    </source>
</evidence>
<evidence type="ECO:0000313" key="1">
    <source>
        <dbReference type="EMBL" id="KRH92266.1"/>
    </source>
</evidence>